<dbReference type="SUPFAM" id="SSF50978">
    <property type="entry name" value="WD40 repeat-like"/>
    <property type="match status" value="1"/>
</dbReference>
<reference evidence="5 6" key="1">
    <citation type="submission" date="2016-09" db="EMBL/GenBank/DDBJ databases">
        <title>Extensive genetic diversity and differential bi-allelic expression allows diatom success in the polar Southern Ocean.</title>
        <authorList>
            <consortium name="DOE Joint Genome Institute"/>
            <person name="Mock T."/>
            <person name="Otillar R.P."/>
            <person name="Strauss J."/>
            <person name="Dupont C."/>
            <person name="Frickenhaus S."/>
            <person name="Maumus F."/>
            <person name="Mcmullan M."/>
            <person name="Sanges R."/>
            <person name="Schmutz J."/>
            <person name="Toseland A."/>
            <person name="Valas R."/>
            <person name="Veluchamy A."/>
            <person name="Ward B.J."/>
            <person name="Allen A."/>
            <person name="Barry K."/>
            <person name="Falciatore A."/>
            <person name="Ferrante M."/>
            <person name="Fortunato A.E."/>
            <person name="Gloeckner G."/>
            <person name="Gruber A."/>
            <person name="Hipkin R."/>
            <person name="Janech M."/>
            <person name="Kroth P."/>
            <person name="Leese F."/>
            <person name="Lindquist E."/>
            <person name="Lyon B.R."/>
            <person name="Martin J."/>
            <person name="Mayer C."/>
            <person name="Parker M."/>
            <person name="Quesneville H."/>
            <person name="Raymond J."/>
            <person name="Uhlig C."/>
            <person name="Valentin K.U."/>
            <person name="Worden A.Z."/>
            <person name="Armbrust E.V."/>
            <person name="Bowler C."/>
            <person name="Green B."/>
            <person name="Moulton V."/>
            <person name="Van Oosterhout C."/>
            <person name="Grigoriev I."/>
        </authorList>
    </citation>
    <scope>NUCLEOTIDE SEQUENCE [LARGE SCALE GENOMIC DNA]</scope>
    <source>
        <strain evidence="5 6">CCMP1102</strain>
    </source>
</reference>
<dbReference type="SMART" id="SM00320">
    <property type="entry name" value="WD40"/>
    <property type="match status" value="4"/>
</dbReference>
<dbReference type="PROSITE" id="PS00678">
    <property type="entry name" value="WD_REPEATS_1"/>
    <property type="match status" value="1"/>
</dbReference>
<dbReference type="PROSITE" id="PS50294">
    <property type="entry name" value="WD_REPEATS_REGION"/>
    <property type="match status" value="1"/>
</dbReference>
<feature type="region of interest" description="Disordered" evidence="4">
    <location>
        <begin position="151"/>
        <end position="182"/>
    </location>
</feature>
<organism evidence="5 6">
    <name type="scientific">Fragilariopsis cylindrus CCMP1102</name>
    <dbReference type="NCBI Taxonomy" id="635003"/>
    <lineage>
        <taxon>Eukaryota</taxon>
        <taxon>Sar</taxon>
        <taxon>Stramenopiles</taxon>
        <taxon>Ochrophyta</taxon>
        <taxon>Bacillariophyta</taxon>
        <taxon>Bacillariophyceae</taxon>
        <taxon>Bacillariophycidae</taxon>
        <taxon>Bacillariales</taxon>
        <taxon>Bacillariaceae</taxon>
        <taxon>Fragilariopsis</taxon>
    </lineage>
</organism>
<evidence type="ECO:0000256" key="3">
    <source>
        <dbReference type="PROSITE-ProRule" id="PRU00221"/>
    </source>
</evidence>
<dbReference type="KEGG" id="fcy:FRACYDRAFT_171158"/>
<evidence type="ECO:0000313" key="5">
    <source>
        <dbReference type="EMBL" id="OEU13710.1"/>
    </source>
</evidence>
<evidence type="ECO:0000256" key="4">
    <source>
        <dbReference type="SAM" id="MobiDB-lite"/>
    </source>
</evidence>
<dbReference type="InParanoid" id="A0A1E7F6D5"/>
<gene>
    <name evidence="5" type="ORF">FRACYDRAFT_171158</name>
</gene>
<feature type="repeat" description="WD" evidence="3">
    <location>
        <begin position="107"/>
        <end position="139"/>
    </location>
</feature>
<protein>
    <submittedName>
        <fullName evidence="5">WD40 repeat-like protein</fullName>
    </submittedName>
</protein>
<evidence type="ECO:0000313" key="6">
    <source>
        <dbReference type="Proteomes" id="UP000095751"/>
    </source>
</evidence>
<feature type="compositionally biased region" description="Low complexity" evidence="4">
    <location>
        <begin position="167"/>
        <end position="181"/>
    </location>
</feature>
<dbReference type="InterPro" id="IPR036322">
    <property type="entry name" value="WD40_repeat_dom_sf"/>
</dbReference>
<dbReference type="EMBL" id="KV784361">
    <property type="protein sequence ID" value="OEU13710.1"/>
    <property type="molecule type" value="Genomic_DNA"/>
</dbReference>
<dbReference type="Proteomes" id="UP000095751">
    <property type="component" value="Unassembled WGS sequence"/>
</dbReference>
<feature type="repeat" description="WD" evidence="3">
    <location>
        <begin position="71"/>
        <end position="97"/>
    </location>
</feature>
<dbReference type="PROSITE" id="PS50082">
    <property type="entry name" value="WD_REPEATS_2"/>
    <property type="match status" value="3"/>
</dbReference>
<dbReference type="PANTHER" id="PTHR44489:SF11">
    <property type="entry name" value="WD REPEAT DOMAIN 86"/>
    <property type="match status" value="1"/>
</dbReference>
<name>A0A1E7F6D5_9STRA</name>
<dbReference type="InterPro" id="IPR001680">
    <property type="entry name" value="WD40_rpt"/>
</dbReference>
<accession>A0A1E7F6D5</accession>
<dbReference type="InterPro" id="IPR019775">
    <property type="entry name" value="WD40_repeat_CS"/>
</dbReference>
<dbReference type="OrthoDB" id="59941at2759"/>
<sequence length="314" mass="32870">MGGAVESLVVASNFLFCGFEGISKSLPEVTVGMVHAWNLASPNEPPLEFHMQQNLIPYAHPTAVKKLLVVEGNTILSGSKDGSIKLWSFEAASAANPKGGFVLTQNLLGHAREITGLAVVDTMLWSCSTDGSIRIWDMKQPGAPCQHCITMAPENNSPQQPIPPSSPTGGQPTNNGPGHTNAVTGLVNFKSAAGNFVLSCSLDGTVKAWNGVTGQCVASEDHGEGVVTMTMIGDGNGKPCLLLGLESGTMFIRNLEPTAKIQDAFSPLIQLSYFSAIVHDGAVRSLCKGPAGTFYTAGDDGKVLVYQVTGDLGL</sequence>
<evidence type="ECO:0000256" key="2">
    <source>
        <dbReference type="ARBA" id="ARBA00022737"/>
    </source>
</evidence>
<keyword evidence="6" id="KW-1185">Reference proteome</keyword>
<dbReference type="PANTHER" id="PTHR44489">
    <property type="match status" value="1"/>
</dbReference>
<dbReference type="InterPro" id="IPR020472">
    <property type="entry name" value="WD40_PAC1"/>
</dbReference>
<dbReference type="PRINTS" id="PR00320">
    <property type="entry name" value="GPROTEINBRPT"/>
</dbReference>
<evidence type="ECO:0000256" key="1">
    <source>
        <dbReference type="ARBA" id="ARBA00022574"/>
    </source>
</evidence>
<keyword evidence="1 3" id="KW-0853">WD repeat</keyword>
<proteinExistence type="predicted"/>
<dbReference type="Gene3D" id="2.130.10.10">
    <property type="entry name" value="YVTN repeat-like/Quinoprotein amine dehydrogenase"/>
    <property type="match status" value="1"/>
</dbReference>
<dbReference type="InterPro" id="IPR015943">
    <property type="entry name" value="WD40/YVTN_repeat-like_dom_sf"/>
</dbReference>
<dbReference type="InterPro" id="IPR044715">
    <property type="entry name" value="WDR86-like"/>
</dbReference>
<dbReference type="AlphaFoldDB" id="A0A1E7F6D5"/>
<keyword evidence="2" id="KW-0677">Repeat</keyword>
<dbReference type="Pfam" id="PF00400">
    <property type="entry name" value="WD40"/>
    <property type="match status" value="4"/>
</dbReference>
<feature type="repeat" description="WD" evidence="3">
    <location>
        <begin position="176"/>
        <end position="219"/>
    </location>
</feature>